<accession>A0AAU9ITP3</accession>
<evidence type="ECO:0000313" key="1">
    <source>
        <dbReference type="EMBL" id="CAG9317057.1"/>
    </source>
</evidence>
<dbReference type="AlphaFoldDB" id="A0AAU9ITP3"/>
<gene>
    <name evidence="1" type="ORF">BSTOLATCC_MIC17765</name>
</gene>
<dbReference type="EMBL" id="CAJZBQ010000017">
    <property type="protein sequence ID" value="CAG9317057.1"/>
    <property type="molecule type" value="Genomic_DNA"/>
</dbReference>
<sequence length="70" mass="8440">MKFFFFFLPKKFTIKLYINLKKINFPFREQKNCFIRLLRGIGRNKMVMPTEVGFCTGMARPDETWKILLS</sequence>
<organism evidence="1 2">
    <name type="scientific">Blepharisma stoltei</name>
    <dbReference type="NCBI Taxonomy" id="1481888"/>
    <lineage>
        <taxon>Eukaryota</taxon>
        <taxon>Sar</taxon>
        <taxon>Alveolata</taxon>
        <taxon>Ciliophora</taxon>
        <taxon>Postciliodesmatophora</taxon>
        <taxon>Heterotrichea</taxon>
        <taxon>Heterotrichida</taxon>
        <taxon>Blepharismidae</taxon>
        <taxon>Blepharisma</taxon>
    </lineage>
</organism>
<reference evidence="1" key="1">
    <citation type="submission" date="2021-09" db="EMBL/GenBank/DDBJ databases">
        <authorList>
            <consortium name="AG Swart"/>
            <person name="Singh M."/>
            <person name="Singh A."/>
            <person name="Seah K."/>
            <person name="Emmerich C."/>
        </authorList>
    </citation>
    <scope>NUCLEOTIDE SEQUENCE</scope>
    <source>
        <strain evidence="1">ATCC30299</strain>
    </source>
</reference>
<proteinExistence type="predicted"/>
<evidence type="ECO:0000313" key="2">
    <source>
        <dbReference type="Proteomes" id="UP001162131"/>
    </source>
</evidence>
<name>A0AAU9ITP3_9CILI</name>
<comment type="caution">
    <text evidence="1">The sequence shown here is derived from an EMBL/GenBank/DDBJ whole genome shotgun (WGS) entry which is preliminary data.</text>
</comment>
<protein>
    <submittedName>
        <fullName evidence="1">Uncharacterized protein</fullName>
    </submittedName>
</protein>
<keyword evidence="2" id="KW-1185">Reference proteome</keyword>
<dbReference type="Proteomes" id="UP001162131">
    <property type="component" value="Unassembled WGS sequence"/>
</dbReference>